<reference evidence="1" key="1">
    <citation type="submission" date="2023-02" db="EMBL/GenBank/DDBJ databases">
        <title>Colletotrichum kahawae CIFC_Que2 genome sequencing and assembly.</title>
        <authorList>
            <person name="Baroncelli R."/>
        </authorList>
    </citation>
    <scope>NUCLEOTIDE SEQUENCE</scope>
    <source>
        <strain evidence="1">CIFC_Que2</strain>
    </source>
</reference>
<organism evidence="1 2">
    <name type="scientific">Colletotrichum kahawae</name>
    <name type="common">Coffee berry disease fungus</name>
    <dbReference type="NCBI Taxonomy" id="34407"/>
    <lineage>
        <taxon>Eukaryota</taxon>
        <taxon>Fungi</taxon>
        <taxon>Dikarya</taxon>
        <taxon>Ascomycota</taxon>
        <taxon>Pezizomycotina</taxon>
        <taxon>Sordariomycetes</taxon>
        <taxon>Hypocreomycetidae</taxon>
        <taxon>Glomerellales</taxon>
        <taxon>Glomerellaceae</taxon>
        <taxon>Colletotrichum</taxon>
        <taxon>Colletotrichum gloeosporioides species complex</taxon>
    </lineage>
</organism>
<sequence>MLNLSADLNNHRAQPVIGPAHGHTSFFFFFFEPRILGDHSTSNNCTVQPPGLREIRGHGSLRKQCEELMHPLSSTTCGCPLLEHLSRTGRGWGVDVICCYEY</sequence>
<evidence type="ECO:0000313" key="2">
    <source>
        <dbReference type="Proteomes" id="UP001281614"/>
    </source>
</evidence>
<accession>A0AAD9YSZ4</accession>
<name>A0AAD9YSZ4_COLKA</name>
<dbReference type="AlphaFoldDB" id="A0AAD9YSZ4"/>
<proteinExistence type="predicted"/>
<gene>
    <name evidence="1" type="ORF">CKAH01_11655</name>
</gene>
<keyword evidence="2" id="KW-1185">Reference proteome</keyword>
<evidence type="ECO:0000313" key="1">
    <source>
        <dbReference type="EMBL" id="KAK2778729.1"/>
    </source>
</evidence>
<comment type="caution">
    <text evidence="1">The sequence shown here is derived from an EMBL/GenBank/DDBJ whole genome shotgun (WGS) entry which is preliminary data.</text>
</comment>
<protein>
    <submittedName>
        <fullName evidence="1">Uncharacterized protein</fullName>
    </submittedName>
</protein>
<dbReference type="EMBL" id="VYYT01000009">
    <property type="protein sequence ID" value="KAK2778729.1"/>
    <property type="molecule type" value="Genomic_DNA"/>
</dbReference>
<dbReference type="Proteomes" id="UP001281614">
    <property type="component" value="Unassembled WGS sequence"/>
</dbReference>